<dbReference type="Gene3D" id="2.160.10.10">
    <property type="entry name" value="Hexapeptide repeat proteins"/>
    <property type="match status" value="1"/>
</dbReference>
<dbReference type="Pfam" id="PF00132">
    <property type="entry name" value="Hexapep"/>
    <property type="match status" value="1"/>
</dbReference>
<dbReference type="PANTHER" id="PTHR43300:SF7">
    <property type="entry name" value="UDP-N-ACETYLBACILLOSAMINE N-ACETYLTRANSFERASE"/>
    <property type="match status" value="1"/>
</dbReference>
<dbReference type="InterPro" id="IPR020019">
    <property type="entry name" value="AcTrfase_PglD-like"/>
</dbReference>
<dbReference type="EMBL" id="JAOQIO010000107">
    <property type="protein sequence ID" value="MCU6796579.1"/>
    <property type="molecule type" value="Genomic_DNA"/>
</dbReference>
<dbReference type="NCBIfam" id="TIGR03570">
    <property type="entry name" value="NeuD_NnaD"/>
    <property type="match status" value="1"/>
</dbReference>
<reference evidence="2 3" key="1">
    <citation type="submission" date="2022-09" db="EMBL/GenBank/DDBJ databases">
        <authorList>
            <person name="Han X.L."/>
            <person name="Wang Q."/>
            <person name="Lu T."/>
        </authorList>
    </citation>
    <scope>NUCLEOTIDE SEQUENCE [LARGE SCALE GENOMIC DNA]</scope>
    <source>
        <strain evidence="2 3">WQ 127069</strain>
    </source>
</reference>
<evidence type="ECO:0000313" key="3">
    <source>
        <dbReference type="Proteomes" id="UP001652445"/>
    </source>
</evidence>
<feature type="domain" description="PglD N-terminal" evidence="1">
    <location>
        <begin position="6"/>
        <end position="82"/>
    </location>
</feature>
<dbReference type="InterPro" id="IPR041561">
    <property type="entry name" value="PglD_N"/>
</dbReference>
<dbReference type="Proteomes" id="UP001652445">
    <property type="component" value="Unassembled WGS sequence"/>
</dbReference>
<dbReference type="Gene3D" id="3.40.50.20">
    <property type="match status" value="1"/>
</dbReference>
<protein>
    <submittedName>
        <fullName evidence="2">Acetyltransferase</fullName>
    </submittedName>
</protein>
<dbReference type="InterPro" id="IPR001451">
    <property type="entry name" value="Hexapep"/>
</dbReference>
<dbReference type="SUPFAM" id="SSF51161">
    <property type="entry name" value="Trimeric LpxA-like enzymes"/>
    <property type="match status" value="1"/>
</dbReference>
<dbReference type="InterPro" id="IPR050179">
    <property type="entry name" value="Trans_hexapeptide_repeat"/>
</dbReference>
<dbReference type="InterPro" id="IPR011004">
    <property type="entry name" value="Trimer_LpxA-like_sf"/>
</dbReference>
<dbReference type="Pfam" id="PF17836">
    <property type="entry name" value="PglD_N"/>
    <property type="match status" value="1"/>
</dbReference>
<sequence>MLSKTKVVIIGCGGHAKVIIDILKSDPEIDIVGCTDPYARGWVSDIPILGDDTILRELYDSGIQHAFIAIGDNAVRQRLSRKAAFIGFHFVNAISRFAYVASSSQLGTGIAIMPGAVIQADARIGDGSIINTNASVDHDCEIGSLCHAAPGVTLSGNVVIGEGVFLGTGTKVIDGMHIGEWSILGAGAVVVDAIPHHCLAVGVPARIIRQWD</sequence>
<dbReference type="CDD" id="cd03360">
    <property type="entry name" value="LbH_AT_putative"/>
    <property type="match status" value="1"/>
</dbReference>
<dbReference type="PANTHER" id="PTHR43300">
    <property type="entry name" value="ACETYLTRANSFERASE"/>
    <property type="match status" value="1"/>
</dbReference>
<comment type="caution">
    <text evidence="2">The sequence shown here is derived from an EMBL/GenBank/DDBJ whole genome shotgun (WGS) entry which is preliminary data.</text>
</comment>
<accession>A0ABT2UPK1</accession>
<dbReference type="RefSeq" id="WP_262687424.1">
    <property type="nucleotide sequence ID" value="NZ_JAOQIO010000107.1"/>
</dbReference>
<proteinExistence type="predicted"/>
<evidence type="ECO:0000259" key="1">
    <source>
        <dbReference type="Pfam" id="PF17836"/>
    </source>
</evidence>
<organism evidence="2 3">
    <name type="scientific">Paenibacillus baimaensis</name>
    <dbReference type="NCBI Taxonomy" id="2982185"/>
    <lineage>
        <taxon>Bacteria</taxon>
        <taxon>Bacillati</taxon>
        <taxon>Bacillota</taxon>
        <taxon>Bacilli</taxon>
        <taxon>Bacillales</taxon>
        <taxon>Paenibacillaceae</taxon>
        <taxon>Paenibacillus</taxon>
    </lineage>
</organism>
<name>A0ABT2UPK1_9BACL</name>
<gene>
    <name evidence="2" type="ORF">OB236_31090</name>
</gene>
<keyword evidence="3" id="KW-1185">Reference proteome</keyword>
<evidence type="ECO:0000313" key="2">
    <source>
        <dbReference type="EMBL" id="MCU6796579.1"/>
    </source>
</evidence>